<gene>
    <name evidence="12" type="primary">mglB_18</name>
    <name evidence="12" type="ORF">CLCHR_31010</name>
</gene>
<accession>A0A1V4IJH9</accession>
<sequence>MKSFKRILSAALFTIILIIMIGNNTYMTTNASTNYRRGALVRVGLFTRDLNDDYMILLRKNFEDIQKNNPEEVAFSFYNANYNQSTQNTDIDNALHNGIDLILLDMVNLLEIREIITKISQYNIPIVFFNRVPFSMETIKSYKKAFYVGTDSVQGGTIQGKMIVDAWNKHKDLIDKNKDDILQYVLLVGEKLNKTSIDRSTYSVSTINQAFIKTEQLASPILNWNTTFAKDSIDALFLRYGNKIEAIISNDDSMAIGAVQALQKYGYNTGIKSQSIIVVGVDGISEAKELVSKGFMLGTASQETADMANTIYTVGLNLVHNRNPVEGVPYKVDETGVAILLPYEPYTGPMFQ</sequence>
<dbReference type="AlphaFoldDB" id="A0A1V4IJH9"/>
<evidence type="ECO:0000313" key="13">
    <source>
        <dbReference type="Proteomes" id="UP000191056"/>
    </source>
</evidence>
<dbReference type="GO" id="GO:0030246">
    <property type="term" value="F:carbohydrate binding"/>
    <property type="evidence" value="ECO:0007669"/>
    <property type="project" value="InterPro"/>
</dbReference>
<evidence type="ECO:0000256" key="2">
    <source>
        <dbReference type="ARBA" id="ARBA00022448"/>
    </source>
</evidence>
<feature type="domain" description="Periplasmic binding protein" evidence="11">
    <location>
        <begin position="44"/>
        <end position="319"/>
    </location>
</feature>
<comment type="subcellular location">
    <subcellularLocation>
        <location evidence="1">Cell envelope</location>
    </subcellularLocation>
</comment>
<dbReference type="Pfam" id="PF13407">
    <property type="entry name" value="Peripla_BP_4"/>
    <property type="match status" value="1"/>
</dbReference>
<dbReference type="GO" id="GO:0030288">
    <property type="term" value="C:outer membrane-bounded periplasmic space"/>
    <property type="evidence" value="ECO:0007669"/>
    <property type="project" value="TreeGrafter"/>
</dbReference>
<evidence type="ECO:0000256" key="4">
    <source>
        <dbReference type="ARBA" id="ARBA00022723"/>
    </source>
</evidence>
<evidence type="ECO:0000256" key="5">
    <source>
        <dbReference type="ARBA" id="ARBA00022729"/>
    </source>
</evidence>
<keyword evidence="6" id="KW-0574">Periplasm</keyword>
<dbReference type="CDD" id="cd01539">
    <property type="entry name" value="PBP1_GGBP"/>
    <property type="match status" value="1"/>
</dbReference>
<dbReference type="STRING" id="225345.CLCHR_31010"/>
<dbReference type="PANTHER" id="PTHR30036:SF2">
    <property type="entry name" value="D-GALACTOSE_METHYL-GALACTOSIDE BINDING PERIPLASMIC PROTEIN MGLB"/>
    <property type="match status" value="1"/>
</dbReference>
<evidence type="ECO:0000256" key="6">
    <source>
        <dbReference type="ARBA" id="ARBA00022764"/>
    </source>
</evidence>
<keyword evidence="5" id="KW-0732">Signal</keyword>
<protein>
    <recommendedName>
        <fullName evidence="9">D-galactose/methyl-galactoside binding periplasmic protein MglB</fullName>
    </recommendedName>
</protein>
<dbReference type="EMBL" id="MZGT01000042">
    <property type="protein sequence ID" value="OPJ60168.1"/>
    <property type="molecule type" value="Genomic_DNA"/>
</dbReference>
<comment type="caution">
    <text evidence="12">The sequence shown here is derived from an EMBL/GenBank/DDBJ whole genome shotgun (WGS) entry which is preliminary data.</text>
</comment>
<dbReference type="Proteomes" id="UP000191056">
    <property type="component" value="Unassembled WGS sequence"/>
</dbReference>
<keyword evidence="10" id="KW-0472">Membrane</keyword>
<evidence type="ECO:0000256" key="7">
    <source>
        <dbReference type="ARBA" id="ARBA00022837"/>
    </source>
</evidence>
<reference evidence="12 13" key="1">
    <citation type="submission" date="2017-03" db="EMBL/GenBank/DDBJ databases">
        <title>Genome sequence of Clostridium chromiireducens DSM 23318.</title>
        <authorList>
            <person name="Poehlein A."/>
            <person name="Daniel R."/>
        </authorList>
    </citation>
    <scope>NUCLEOTIDE SEQUENCE [LARGE SCALE GENOMIC DNA]</scope>
    <source>
        <strain evidence="12 13">DSM 23318</strain>
    </source>
</reference>
<keyword evidence="4" id="KW-0479">Metal-binding</keyword>
<evidence type="ECO:0000256" key="3">
    <source>
        <dbReference type="ARBA" id="ARBA00022597"/>
    </source>
</evidence>
<dbReference type="InterPro" id="IPR044085">
    <property type="entry name" value="MglB-like_PBP1"/>
</dbReference>
<keyword evidence="2" id="KW-0813">Transport</keyword>
<dbReference type="InterPro" id="IPR028082">
    <property type="entry name" value="Peripla_BP_I"/>
</dbReference>
<dbReference type="InterPro" id="IPR025997">
    <property type="entry name" value="SBP_2_dom"/>
</dbReference>
<keyword evidence="3" id="KW-0762">Sugar transport</keyword>
<evidence type="ECO:0000256" key="1">
    <source>
        <dbReference type="ARBA" id="ARBA00004196"/>
    </source>
</evidence>
<dbReference type="RefSeq" id="WP_079440714.1">
    <property type="nucleotide sequence ID" value="NZ_MZGT01000042.1"/>
</dbReference>
<proteinExistence type="predicted"/>
<keyword evidence="13" id="KW-1185">Reference proteome</keyword>
<dbReference type="SUPFAM" id="SSF53822">
    <property type="entry name" value="Periplasmic binding protein-like I"/>
    <property type="match status" value="1"/>
</dbReference>
<evidence type="ECO:0000256" key="8">
    <source>
        <dbReference type="ARBA" id="ARBA00034323"/>
    </source>
</evidence>
<evidence type="ECO:0000256" key="9">
    <source>
        <dbReference type="ARBA" id="ARBA00034344"/>
    </source>
</evidence>
<feature type="transmembrane region" description="Helical" evidence="10">
    <location>
        <begin position="7"/>
        <end position="27"/>
    </location>
</feature>
<dbReference type="OrthoDB" id="1895853at2"/>
<name>A0A1V4IJH9_9CLOT</name>
<evidence type="ECO:0000313" key="12">
    <source>
        <dbReference type="EMBL" id="OPJ60168.1"/>
    </source>
</evidence>
<evidence type="ECO:0000256" key="10">
    <source>
        <dbReference type="SAM" id="Phobius"/>
    </source>
</evidence>
<organism evidence="12 13">
    <name type="scientific">Clostridium chromiireducens</name>
    <dbReference type="NCBI Taxonomy" id="225345"/>
    <lineage>
        <taxon>Bacteria</taxon>
        <taxon>Bacillati</taxon>
        <taxon>Bacillota</taxon>
        <taxon>Clostridia</taxon>
        <taxon>Eubacteriales</taxon>
        <taxon>Clostridiaceae</taxon>
        <taxon>Clostridium</taxon>
    </lineage>
</organism>
<dbReference type="InterPro" id="IPR050555">
    <property type="entry name" value="Bact_Solute-Bind_Prot2"/>
</dbReference>
<dbReference type="PANTHER" id="PTHR30036">
    <property type="entry name" value="D-XYLOSE-BINDING PERIPLASMIC PROTEIN"/>
    <property type="match status" value="1"/>
</dbReference>
<evidence type="ECO:0000259" key="11">
    <source>
        <dbReference type="Pfam" id="PF13407"/>
    </source>
</evidence>
<keyword evidence="7" id="KW-0106">Calcium</keyword>
<keyword evidence="10" id="KW-1133">Transmembrane helix</keyword>
<dbReference type="Gene3D" id="3.40.50.2300">
    <property type="match status" value="2"/>
</dbReference>
<comment type="subunit">
    <text evidence="8">The ABC transporter complex is composed of one ATP-binding protein (MglA), two transmembrane proteins (MglC) and a solute-binding protein (MglB).</text>
</comment>
<keyword evidence="10" id="KW-0812">Transmembrane</keyword>
<dbReference type="GO" id="GO:0046872">
    <property type="term" value="F:metal ion binding"/>
    <property type="evidence" value="ECO:0007669"/>
    <property type="project" value="UniProtKB-KW"/>
</dbReference>